<organism evidence="1 2">
    <name type="scientific">Pyrus ussuriensis x Pyrus communis</name>
    <dbReference type="NCBI Taxonomy" id="2448454"/>
    <lineage>
        <taxon>Eukaryota</taxon>
        <taxon>Viridiplantae</taxon>
        <taxon>Streptophyta</taxon>
        <taxon>Embryophyta</taxon>
        <taxon>Tracheophyta</taxon>
        <taxon>Spermatophyta</taxon>
        <taxon>Magnoliopsida</taxon>
        <taxon>eudicotyledons</taxon>
        <taxon>Gunneridae</taxon>
        <taxon>Pentapetalae</taxon>
        <taxon>rosids</taxon>
        <taxon>fabids</taxon>
        <taxon>Rosales</taxon>
        <taxon>Rosaceae</taxon>
        <taxon>Amygdaloideae</taxon>
        <taxon>Maleae</taxon>
        <taxon>Pyrus</taxon>
    </lineage>
</organism>
<keyword evidence="2" id="KW-1185">Reference proteome</keyword>
<reference evidence="2" key="2">
    <citation type="submission" date="2019-10" db="EMBL/GenBank/DDBJ databases">
        <title>A de novo genome assembly of a pear dwarfing rootstock.</title>
        <authorList>
            <person name="Wang F."/>
            <person name="Wang J."/>
            <person name="Li S."/>
            <person name="Zhang Y."/>
            <person name="Fang M."/>
            <person name="Ma L."/>
            <person name="Zhao Y."/>
            <person name="Jiang S."/>
        </authorList>
    </citation>
    <scope>NUCLEOTIDE SEQUENCE [LARGE SCALE GENOMIC DNA]</scope>
</reference>
<protein>
    <submittedName>
        <fullName evidence="1">Uncharacterized protein</fullName>
    </submittedName>
</protein>
<comment type="caution">
    <text evidence="1">The sequence shown here is derived from an EMBL/GenBank/DDBJ whole genome shotgun (WGS) entry which is preliminary data.</text>
</comment>
<dbReference type="AlphaFoldDB" id="A0A5N5EZA6"/>
<gene>
    <name evidence="1" type="ORF">D8674_031515</name>
</gene>
<reference evidence="1 2" key="3">
    <citation type="submission" date="2019-11" db="EMBL/GenBank/DDBJ databases">
        <title>A de novo genome assembly of a pear dwarfing rootstock.</title>
        <authorList>
            <person name="Wang F."/>
            <person name="Wang J."/>
            <person name="Li S."/>
            <person name="Zhang Y."/>
            <person name="Fang M."/>
            <person name="Ma L."/>
            <person name="Zhao Y."/>
            <person name="Jiang S."/>
        </authorList>
    </citation>
    <scope>NUCLEOTIDE SEQUENCE [LARGE SCALE GENOMIC DNA]</scope>
    <source>
        <strain evidence="1">S2</strain>
        <tissue evidence="1">Leaf</tissue>
    </source>
</reference>
<dbReference type="Proteomes" id="UP000327157">
    <property type="component" value="Chromosome 7"/>
</dbReference>
<dbReference type="EMBL" id="SMOL01000781">
    <property type="protein sequence ID" value="KAB2596065.1"/>
    <property type="molecule type" value="Genomic_DNA"/>
</dbReference>
<name>A0A5N5EZA6_9ROSA</name>
<proteinExistence type="predicted"/>
<evidence type="ECO:0000313" key="1">
    <source>
        <dbReference type="EMBL" id="KAB2596065.1"/>
    </source>
</evidence>
<evidence type="ECO:0000313" key="2">
    <source>
        <dbReference type="Proteomes" id="UP000327157"/>
    </source>
</evidence>
<accession>A0A5N5EZA6</accession>
<sequence length="69" mass="7858">MKTMLHVSTQPRHDTSTKLTPRHIASTSTLAKHQEIEIMQADPKQPCRPLHNVTAEVNLPEACPRNWYA</sequence>
<reference evidence="1 2" key="1">
    <citation type="submission" date="2019-09" db="EMBL/GenBank/DDBJ databases">
        <authorList>
            <person name="Ou C."/>
        </authorList>
    </citation>
    <scope>NUCLEOTIDE SEQUENCE [LARGE SCALE GENOMIC DNA]</scope>
    <source>
        <strain evidence="1">S2</strain>
        <tissue evidence="1">Leaf</tissue>
    </source>
</reference>